<dbReference type="AlphaFoldDB" id="A0A6V7WU77"/>
<feature type="compositionally biased region" description="Basic residues" evidence="6">
    <location>
        <begin position="130"/>
        <end position="146"/>
    </location>
</feature>
<proteinExistence type="predicted"/>
<dbReference type="FunFam" id="3.30.160.60:FF:000653">
    <property type="entry name" value="Zinc finger protein Pegasus"/>
    <property type="match status" value="1"/>
</dbReference>
<feature type="domain" description="C2H2-type" evidence="7">
    <location>
        <begin position="738"/>
        <end position="766"/>
    </location>
</feature>
<accession>A0A6V7WU77</accession>
<feature type="domain" description="C2H2-type" evidence="7">
    <location>
        <begin position="710"/>
        <end position="737"/>
    </location>
</feature>
<feature type="region of interest" description="Disordered" evidence="6">
    <location>
        <begin position="815"/>
        <end position="836"/>
    </location>
</feature>
<dbReference type="FunFam" id="3.30.160.60:FF:000112">
    <property type="entry name" value="Mds1 and evi1 complex locus protein"/>
    <property type="match status" value="1"/>
</dbReference>
<feature type="compositionally biased region" description="Polar residues" evidence="6">
    <location>
        <begin position="109"/>
        <end position="122"/>
    </location>
</feature>
<evidence type="ECO:0000259" key="7">
    <source>
        <dbReference type="PROSITE" id="PS50157"/>
    </source>
</evidence>
<protein>
    <recommendedName>
        <fullName evidence="7">C2H2-type domain-containing protein</fullName>
    </recommendedName>
</protein>
<sequence>MSSILNQNEENTKKVNSSIDQENALFGKECEQQEESNQNQSNYIDNLQEQQQLIEKERMMMTGENSNMERTEIFGELKGRESPSLISTTNSRSLESLSRQLLKRRYYYRSSTNTEQQQPKTSTDSEQKRKDGRHRRRKQSQPKPRPRINSLDLLEEDKQKELNYQIKSESDKEDDEILNLNRRQSSSSNPHQHRQRRASLCGLPSSTIGHRCLLCSKKFSSAGGLKQHGSSVHHSPSSLHPQKPFRCNYCPRAYTQHSNLCRHKKIHSERLTTEISMKAFNSSSNSSSNANLNLFKPLLHLNNNLQLIQQQQQNIEIQENNKLFIPSSTTPTNPLIIMNSPFSLNNSLSNQLSTTPFSSSSSSSNSSLASSLFLKQIQQQQQSTHSSNNLFLTPKSTTTQIFPSPNFWQNNNQNNSSSSSLFPSSNNFCYLLPRHPSTTSLTHSSSFLAMAAAAAMARNLNSVNAPSFKLNNGINIENENLFTSSNLFNNNDSIRKTKLTNSDGESSPDPSSTTEECGSSGLSHLDIEHRQSSSPNSSLNTSGRNKLIISSSSPLSDLSISTIPEGQQKKHEKEEKYELGQQQTIIDQPTLASLYSASAFLGLLQRGGVGGGCVNNIPSAQQFSALSNQWQSTTTNINDNNSPSVIKLGQKQQKETTKNNINELLKINQKISKRKLEGIGKINQRKGIRKSREGKINGTRITGQTIKERYQCRFCQKVFPRSANLTRHLRTHTGEQPYKCQHCERSFSISSNLQRHVRNIHNKEKPFRCSHCDRCFGQQTNLDRHLKNAKGHHEQTEKMPADSTTSGGQILLSRKNSFSSNNSSTPPIIQSAKNNKKIKGNNNSMFSSISNFFSSQTEINNNSNN</sequence>
<feature type="compositionally biased region" description="Low complexity" evidence="6">
    <location>
        <begin position="502"/>
        <end position="515"/>
    </location>
</feature>
<dbReference type="FunFam" id="3.30.160.60:FF:000159">
    <property type="entry name" value="Mds1 and evi1 complex locus protein"/>
    <property type="match status" value="1"/>
</dbReference>
<feature type="domain" description="C2H2-type" evidence="7">
    <location>
        <begin position="767"/>
        <end position="797"/>
    </location>
</feature>
<keyword evidence="3 5" id="KW-0863">Zinc-finger</keyword>
<evidence type="ECO:0000313" key="8">
    <source>
        <dbReference type="EMBL" id="CAD2190615.1"/>
    </source>
</evidence>
<dbReference type="Proteomes" id="UP000580250">
    <property type="component" value="Unassembled WGS sequence"/>
</dbReference>
<comment type="caution">
    <text evidence="8">The sequence shown here is derived from an EMBL/GenBank/DDBJ whole genome shotgun (WGS) entry which is preliminary data.</text>
</comment>
<dbReference type="Gene3D" id="3.30.160.60">
    <property type="entry name" value="Classic Zinc Finger"/>
    <property type="match status" value="4"/>
</dbReference>
<feature type="region of interest" description="Disordered" evidence="6">
    <location>
        <begin position="1"/>
        <end position="49"/>
    </location>
</feature>
<evidence type="ECO:0000256" key="4">
    <source>
        <dbReference type="ARBA" id="ARBA00022833"/>
    </source>
</evidence>
<evidence type="ECO:0000256" key="1">
    <source>
        <dbReference type="ARBA" id="ARBA00022723"/>
    </source>
</evidence>
<dbReference type="Pfam" id="PF00096">
    <property type="entry name" value="zf-C2H2"/>
    <property type="match status" value="4"/>
</dbReference>
<name>A0A6V7WU77_MELEN</name>
<organism evidence="8 9">
    <name type="scientific">Meloidogyne enterolobii</name>
    <name type="common">Root-knot nematode worm</name>
    <name type="synonym">Meloidogyne mayaguensis</name>
    <dbReference type="NCBI Taxonomy" id="390850"/>
    <lineage>
        <taxon>Eukaryota</taxon>
        <taxon>Metazoa</taxon>
        <taxon>Ecdysozoa</taxon>
        <taxon>Nematoda</taxon>
        <taxon>Chromadorea</taxon>
        <taxon>Rhabditida</taxon>
        <taxon>Tylenchina</taxon>
        <taxon>Tylenchomorpha</taxon>
        <taxon>Tylenchoidea</taxon>
        <taxon>Meloidogynidae</taxon>
        <taxon>Meloidogyninae</taxon>
        <taxon>Meloidogyne</taxon>
    </lineage>
</organism>
<dbReference type="PANTHER" id="PTHR24379:SF121">
    <property type="entry name" value="C2H2-TYPE DOMAIN-CONTAINING PROTEIN"/>
    <property type="match status" value="1"/>
</dbReference>
<feature type="domain" description="C2H2-type" evidence="7">
    <location>
        <begin position="210"/>
        <end position="238"/>
    </location>
</feature>
<dbReference type="PANTHER" id="PTHR24379">
    <property type="entry name" value="KRAB AND ZINC FINGER DOMAIN-CONTAINING"/>
    <property type="match status" value="1"/>
</dbReference>
<dbReference type="EMBL" id="CAJEWN010000818">
    <property type="protein sequence ID" value="CAD2190615.1"/>
    <property type="molecule type" value="Genomic_DNA"/>
</dbReference>
<feature type="domain" description="C2H2-type" evidence="7">
    <location>
        <begin position="245"/>
        <end position="272"/>
    </location>
</feature>
<dbReference type="GO" id="GO:0008270">
    <property type="term" value="F:zinc ion binding"/>
    <property type="evidence" value="ECO:0007669"/>
    <property type="project" value="UniProtKB-KW"/>
</dbReference>
<dbReference type="SMART" id="SM00355">
    <property type="entry name" value="ZnF_C2H2"/>
    <property type="match status" value="5"/>
</dbReference>
<feature type="compositionally biased region" description="Polar residues" evidence="6">
    <location>
        <begin position="1"/>
        <end position="21"/>
    </location>
</feature>
<dbReference type="PROSITE" id="PS00028">
    <property type="entry name" value="ZINC_FINGER_C2H2_1"/>
    <property type="match status" value="4"/>
</dbReference>
<dbReference type="SUPFAM" id="SSF57667">
    <property type="entry name" value="beta-beta-alpha zinc fingers"/>
    <property type="match status" value="3"/>
</dbReference>
<keyword evidence="1" id="KW-0479">Metal-binding</keyword>
<dbReference type="OrthoDB" id="9368434at2759"/>
<evidence type="ECO:0000313" key="9">
    <source>
        <dbReference type="Proteomes" id="UP000580250"/>
    </source>
</evidence>
<dbReference type="PROSITE" id="PS50157">
    <property type="entry name" value="ZINC_FINGER_C2H2_2"/>
    <property type="match status" value="5"/>
</dbReference>
<dbReference type="InterPro" id="IPR013087">
    <property type="entry name" value="Znf_C2H2_type"/>
</dbReference>
<keyword evidence="4" id="KW-0862">Zinc</keyword>
<gene>
    <name evidence="8" type="ORF">MENT_LOCUS43413</name>
</gene>
<evidence type="ECO:0000256" key="3">
    <source>
        <dbReference type="ARBA" id="ARBA00022771"/>
    </source>
</evidence>
<keyword evidence="2" id="KW-0677">Repeat</keyword>
<feature type="region of interest" description="Disordered" evidence="6">
    <location>
        <begin position="496"/>
        <end position="521"/>
    </location>
</feature>
<feature type="region of interest" description="Disordered" evidence="6">
    <location>
        <begin position="109"/>
        <end position="156"/>
    </location>
</feature>
<evidence type="ECO:0000256" key="5">
    <source>
        <dbReference type="PROSITE-ProRule" id="PRU00042"/>
    </source>
</evidence>
<evidence type="ECO:0000256" key="2">
    <source>
        <dbReference type="ARBA" id="ARBA00022737"/>
    </source>
</evidence>
<reference evidence="8 9" key="1">
    <citation type="submission" date="2020-08" db="EMBL/GenBank/DDBJ databases">
        <authorList>
            <person name="Koutsovoulos G."/>
            <person name="Danchin GJ E."/>
        </authorList>
    </citation>
    <scope>NUCLEOTIDE SEQUENCE [LARGE SCALE GENOMIC DNA]</scope>
</reference>
<evidence type="ECO:0000256" key="6">
    <source>
        <dbReference type="SAM" id="MobiDB-lite"/>
    </source>
</evidence>
<dbReference type="InterPro" id="IPR036236">
    <property type="entry name" value="Znf_C2H2_sf"/>
</dbReference>